<evidence type="ECO:0000313" key="2">
    <source>
        <dbReference type="EMBL" id="GJE60656.1"/>
    </source>
</evidence>
<proteinExistence type="predicted"/>
<dbReference type="EMBL" id="BPRB01000152">
    <property type="protein sequence ID" value="GJE60656.1"/>
    <property type="molecule type" value="Genomic_DNA"/>
</dbReference>
<keyword evidence="1" id="KW-0175">Coiled coil</keyword>
<reference evidence="2" key="2">
    <citation type="submission" date="2021-08" db="EMBL/GenBank/DDBJ databases">
        <authorList>
            <person name="Tani A."/>
            <person name="Ola A."/>
            <person name="Ogura Y."/>
            <person name="Katsura K."/>
            <person name="Hayashi T."/>
        </authorList>
    </citation>
    <scope>NUCLEOTIDE SEQUENCE</scope>
    <source>
        <strain evidence="2">DSM 23632</strain>
    </source>
</reference>
<accession>A0ABQ4U039</accession>
<keyword evidence="3" id="KW-1185">Reference proteome</keyword>
<gene>
    <name evidence="2" type="ORF">MPOCJGCO_2770</name>
</gene>
<reference evidence="2" key="1">
    <citation type="journal article" date="2021" name="Front. Microbiol.">
        <title>Comprehensive Comparative Genomics and Phenotyping of Methylobacterium Species.</title>
        <authorList>
            <person name="Alessa O."/>
            <person name="Ogura Y."/>
            <person name="Fujitani Y."/>
            <person name="Takami H."/>
            <person name="Hayashi T."/>
            <person name="Sahin N."/>
            <person name="Tani A."/>
        </authorList>
    </citation>
    <scope>NUCLEOTIDE SEQUENCE</scope>
    <source>
        <strain evidence="2">DSM 23632</strain>
    </source>
</reference>
<feature type="coiled-coil region" evidence="1">
    <location>
        <begin position="61"/>
        <end position="95"/>
    </location>
</feature>
<evidence type="ECO:0000256" key="1">
    <source>
        <dbReference type="SAM" id="Coils"/>
    </source>
</evidence>
<organism evidence="2 3">
    <name type="scientific">Methylobacterium trifolii</name>
    <dbReference type="NCBI Taxonomy" id="1003092"/>
    <lineage>
        <taxon>Bacteria</taxon>
        <taxon>Pseudomonadati</taxon>
        <taxon>Pseudomonadota</taxon>
        <taxon>Alphaproteobacteria</taxon>
        <taxon>Hyphomicrobiales</taxon>
        <taxon>Methylobacteriaceae</taxon>
        <taxon>Methylobacterium</taxon>
    </lineage>
</organism>
<evidence type="ECO:0000313" key="3">
    <source>
        <dbReference type="Proteomes" id="UP001055057"/>
    </source>
</evidence>
<comment type="caution">
    <text evidence="2">The sequence shown here is derived from an EMBL/GenBank/DDBJ whole genome shotgun (WGS) entry which is preliminary data.</text>
</comment>
<sequence>MAEAARRFQQAGGSDVVRRLLARPIRLEQRQPIPAAPSLPLDASVDEDWDEADADEASDDVARLETELTLTKAILQAERRELAALRARIEPAQEDDLSEEGRAVRQRWALLVDNLLRPAR</sequence>
<name>A0ABQ4U039_9HYPH</name>
<dbReference type="RefSeq" id="WP_238183271.1">
    <property type="nucleotide sequence ID" value="NZ_BPRB01000152.1"/>
</dbReference>
<dbReference type="Proteomes" id="UP001055057">
    <property type="component" value="Unassembled WGS sequence"/>
</dbReference>
<protein>
    <submittedName>
        <fullName evidence="2">Uncharacterized protein</fullName>
    </submittedName>
</protein>